<dbReference type="GO" id="GO:0042952">
    <property type="term" value="P:beta-ketoadipate pathway"/>
    <property type="evidence" value="ECO:0007669"/>
    <property type="project" value="InterPro"/>
</dbReference>
<dbReference type="SUPFAM" id="SSF53474">
    <property type="entry name" value="alpha/beta-Hydrolases"/>
    <property type="match status" value="1"/>
</dbReference>
<gene>
    <name evidence="2" type="ORF">BCM14_0284</name>
</gene>
<keyword evidence="3" id="KW-1185">Reference proteome</keyword>
<dbReference type="NCBIfam" id="TIGR02427">
    <property type="entry name" value="protocat_pcaD"/>
    <property type="match status" value="1"/>
</dbReference>
<comment type="caution">
    <text evidence="2">The sequence shown here is derived from an EMBL/GenBank/DDBJ whole genome shotgun (WGS) entry which is preliminary data.</text>
</comment>
<dbReference type="InterPro" id="IPR026968">
    <property type="entry name" value="PcaD/CatD"/>
</dbReference>
<dbReference type="Proteomes" id="UP000238308">
    <property type="component" value="Unassembled WGS sequence"/>
</dbReference>
<dbReference type="GO" id="GO:0047570">
    <property type="term" value="F:3-oxoadipate enol-lactonase activity"/>
    <property type="evidence" value="ECO:0007669"/>
    <property type="project" value="InterPro"/>
</dbReference>
<evidence type="ECO:0000313" key="2">
    <source>
        <dbReference type="EMBL" id="PRZ00464.1"/>
    </source>
</evidence>
<feature type="domain" description="AB hydrolase-1" evidence="1">
    <location>
        <begin position="30"/>
        <end position="218"/>
    </location>
</feature>
<dbReference type="PANTHER" id="PTHR43433:SF5">
    <property type="entry name" value="AB HYDROLASE-1 DOMAIN-CONTAINING PROTEIN"/>
    <property type="match status" value="1"/>
</dbReference>
<dbReference type="Gene3D" id="3.40.50.1820">
    <property type="entry name" value="alpha/beta hydrolase"/>
    <property type="match status" value="1"/>
</dbReference>
<dbReference type="InterPro" id="IPR029058">
    <property type="entry name" value="AB_hydrolase_fold"/>
</dbReference>
<dbReference type="AlphaFoldDB" id="A0A2T0XNF5"/>
<dbReference type="PANTHER" id="PTHR43433">
    <property type="entry name" value="HYDROLASE, ALPHA/BETA FOLD FAMILY PROTEIN"/>
    <property type="match status" value="1"/>
</dbReference>
<protein>
    <submittedName>
        <fullName evidence="2">3-oxoadipate enol-lactonase/3-oxoadipate enol-lactonase/4-carboxymuconolactone decarboxylase</fullName>
    </submittedName>
</protein>
<dbReference type="EMBL" id="PVTV01000004">
    <property type="protein sequence ID" value="PRZ00464.1"/>
    <property type="molecule type" value="Genomic_DNA"/>
</dbReference>
<sequence length="258" mass="27512">MPIAHNQSCRIYWRGDGDPSLPGLVLGNSLGTDVTLWDPILDELMQHFYVVRFDMRGHGGSDAPAGDYSLNTLVDDVQAVISAAKLQTFSYAGISLGGMVGMELAARQPQGLAKVVLSNTAFEFPAGIWGARIDSVMQSGMGSIIDAVLGRFFTEGFVQANSLAFRRVKNIVLMQTPGGYAGCCAAIRDMDIVNRLSSIAIPALVVVGEFDLSTPPSRGEDILARVKGAKLVNLPSAHIPVTEIPQAYSAALLGFLRT</sequence>
<evidence type="ECO:0000313" key="3">
    <source>
        <dbReference type="Proteomes" id="UP000238308"/>
    </source>
</evidence>
<dbReference type="PRINTS" id="PR00111">
    <property type="entry name" value="ABHYDROLASE"/>
</dbReference>
<accession>A0A2T0XNF5</accession>
<evidence type="ECO:0000259" key="1">
    <source>
        <dbReference type="Pfam" id="PF00561"/>
    </source>
</evidence>
<name>A0A2T0XNF5_9BURK</name>
<dbReference type="Pfam" id="PF00561">
    <property type="entry name" value="Abhydrolase_1"/>
    <property type="match status" value="1"/>
</dbReference>
<dbReference type="InterPro" id="IPR050471">
    <property type="entry name" value="AB_hydrolase"/>
</dbReference>
<reference evidence="2 3" key="1">
    <citation type="submission" date="2018-03" db="EMBL/GenBank/DDBJ databases">
        <title>Genomic Encyclopedia of Type Strains, Phase III (KMG-III): the genomes of soil and plant-associated and newly described type strains.</title>
        <authorList>
            <person name="Whitman W."/>
        </authorList>
    </citation>
    <scope>NUCLEOTIDE SEQUENCE [LARGE SCALE GENOMIC DNA]</scope>
    <source>
        <strain evidence="2 3">MWH-P2sevCIIIb</strain>
    </source>
</reference>
<dbReference type="RefSeq" id="WP_259673354.1">
    <property type="nucleotide sequence ID" value="NZ_PVTV01000004.1"/>
</dbReference>
<dbReference type="InterPro" id="IPR000073">
    <property type="entry name" value="AB_hydrolase_1"/>
</dbReference>
<proteinExistence type="predicted"/>
<organism evidence="2 3">
    <name type="scientific">Jezberella montanilacus</name>
    <dbReference type="NCBI Taxonomy" id="323426"/>
    <lineage>
        <taxon>Bacteria</taxon>
        <taxon>Pseudomonadati</taxon>
        <taxon>Pseudomonadota</taxon>
        <taxon>Betaproteobacteria</taxon>
        <taxon>Burkholderiales</taxon>
        <taxon>Alcaligenaceae</taxon>
        <taxon>Jezberella</taxon>
    </lineage>
</organism>